<dbReference type="Proteomes" id="UP000076404">
    <property type="component" value="Chromosome"/>
</dbReference>
<evidence type="ECO:0000313" key="2">
    <source>
        <dbReference type="Proteomes" id="UP000076404"/>
    </source>
</evidence>
<reference evidence="1 2" key="2">
    <citation type="journal article" date="2016" name="Environ. Microbiol. Rep.">
        <title>Metagenomic evidence for the presence of phototrophic Gemmatimonadetes bacteria in diverse environments.</title>
        <authorList>
            <person name="Zeng Y."/>
            <person name="Baumbach J."/>
            <person name="Barbosa E.G."/>
            <person name="Azevedo V."/>
            <person name="Zhang C."/>
            <person name="Koblizek M."/>
        </authorList>
    </citation>
    <scope>NUCLEOTIDE SEQUENCE [LARGE SCALE GENOMIC DNA]</scope>
    <source>
        <strain evidence="1 2">AP64</strain>
    </source>
</reference>
<dbReference type="STRING" id="1379270.GEMMAAP_03285"/>
<accession>A0A143BHP0</accession>
<keyword evidence="2" id="KW-1185">Reference proteome</keyword>
<name>A0A143BHP0_9BACT</name>
<sequence length="145" mass="15610">MTVTRNDDGRSPGADPQVTASLSAHYAAPRSEAYWEGMEHSIMQRISLATSGVVRELRPSWWSGFAELRGAEIRAAGMIAATLALLAAGASFVRDQQDNAKAQEMAARAAVETAMPLPLEGTTLTGGRRHLSPDAPERFLNPLDY</sequence>
<evidence type="ECO:0000313" key="1">
    <source>
        <dbReference type="EMBL" id="AMW04125.1"/>
    </source>
</evidence>
<organism evidence="1 2">
    <name type="scientific">Gemmatimonas phototrophica</name>
    <dbReference type="NCBI Taxonomy" id="1379270"/>
    <lineage>
        <taxon>Bacteria</taxon>
        <taxon>Pseudomonadati</taxon>
        <taxon>Gemmatimonadota</taxon>
        <taxon>Gemmatimonadia</taxon>
        <taxon>Gemmatimonadales</taxon>
        <taxon>Gemmatimonadaceae</taxon>
        <taxon>Gemmatimonas</taxon>
    </lineage>
</organism>
<protein>
    <submittedName>
        <fullName evidence="1">Uncharacterized protein</fullName>
    </submittedName>
</protein>
<dbReference type="eggNOG" id="ENOG50314YD">
    <property type="taxonomic scope" value="Bacteria"/>
</dbReference>
<gene>
    <name evidence="1" type="ORF">GEMMAAP_03285</name>
</gene>
<dbReference type="KEGG" id="gph:GEMMAAP_03285"/>
<proteinExistence type="predicted"/>
<reference evidence="1 2" key="1">
    <citation type="journal article" date="2014" name="Proc. Natl. Acad. Sci. U.S.A.">
        <title>Functional type 2 photosynthetic reaction centers found in the rare bacterial phylum Gemmatimonadetes.</title>
        <authorList>
            <person name="Zeng Y."/>
            <person name="Feng F."/>
            <person name="Medova H."/>
            <person name="Dean J."/>
            <person name="Koblizek M."/>
        </authorList>
    </citation>
    <scope>NUCLEOTIDE SEQUENCE [LARGE SCALE GENOMIC DNA]</scope>
    <source>
        <strain evidence="1 2">AP64</strain>
    </source>
</reference>
<dbReference type="AlphaFoldDB" id="A0A143BHP0"/>
<dbReference type="EMBL" id="CP011454">
    <property type="protein sequence ID" value="AMW04125.1"/>
    <property type="molecule type" value="Genomic_DNA"/>
</dbReference>